<accession>A0A8S0W0B2</accession>
<evidence type="ECO:0000313" key="2">
    <source>
        <dbReference type="EMBL" id="CAA7269944.1"/>
    </source>
</evidence>
<organism evidence="2 3">
    <name type="scientific">Cyclocybe aegerita</name>
    <name type="common">Black poplar mushroom</name>
    <name type="synonym">Agrocybe aegerita</name>
    <dbReference type="NCBI Taxonomy" id="1973307"/>
    <lineage>
        <taxon>Eukaryota</taxon>
        <taxon>Fungi</taxon>
        <taxon>Dikarya</taxon>
        <taxon>Basidiomycota</taxon>
        <taxon>Agaricomycotina</taxon>
        <taxon>Agaricomycetes</taxon>
        <taxon>Agaricomycetidae</taxon>
        <taxon>Agaricales</taxon>
        <taxon>Agaricineae</taxon>
        <taxon>Bolbitiaceae</taxon>
        <taxon>Cyclocybe</taxon>
    </lineage>
</organism>
<evidence type="ECO:0000313" key="3">
    <source>
        <dbReference type="Proteomes" id="UP000467700"/>
    </source>
</evidence>
<sequence length="421" mass="46474">MNPQHSAQSQHQVWMGYTDDDTPQPDPSTSGSSIAHYSYYDPQADLYPPYGDSYYEPYQTISLMNTSPATPGQVAPMAPDLNSCLWPPTGISTYSGMSSSSSGSLFPPPEPEYDNVQLAISTAFHPQAHPHLPPCDTVFRSSDAVFFYISSSTILSACPNAFNTYIGGSLNDPKFRLEPIDLDGPSQELNVVFHMLYGSSCAINSPSLETLINAIDRMPSYSITPKEHIVPSSSLHILLLSHVPYHPFELYSLAASHGLDSLAVKTSSHLLSHRLQNVTDEQVRRIGAIYLKRLAMLHFGRVTELKNILLQPPELHAPAEECSIVQQNKLTRAWAIASASLVWDARPDLSTPSILAVLNPLMHQVDCTGCQQALRERIQDVVVRWSSVKTSYFFSLHSKMGSRPAVRRAFSIVTHLAKHIG</sequence>
<dbReference type="Proteomes" id="UP000467700">
    <property type="component" value="Unassembled WGS sequence"/>
</dbReference>
<name>A0A8S0W0B2_CYCAE</name>
<comment type="caution">
    <text evidence="2">The sequence shown here is derived from an EMBL/GenBank/DDBJ whole genome shotgun (WGS) entry which is preliminary data.</text>
</comment>
<proteinExistence type="predicted"/>
<reference evidence="2 3" key="1">
    <citation type="submission" date="2020-01" db="EMBL/GenBank/DDBJ databases">
        <authorList>
            <person name="Gupta K D."/>
        </authorList>
    </citation>
    <scope>NUCLEOTIDE SEQUENCE [LARGE SCALE GENOMIC DNA]</scope>
</reference>
<evidence type="ECO:0000256" key="1">
    <source>
        <dbReference type="SAM" id="MobiDB-lite"/>
    </source>
</evidence>
<dbReference type="AlphaFoldDB" id="A0A8S0W0B2"/>
<dbReference type="EMBL" id="CACVBS010000083">
    <property type="protein sequence ID" value="CAA7269944.1"/>
    <property type="molecule type" value="Genomic_DNA"/>
</dbReference>
<feature type="region of interest" description="Disordered" evidence="1">
    <location>
        <begin position="1"/>
        <end position="35"/>
    </location>
</feature>
<dbReference type="OrthoDB" id="3265815at2759"/>
<keyword evidence="3" id="KW-1185">Reference proteome</keyword>
<gene>
    <name evidence="2" type="ORF">AAE3_LOCUS12232</name>
</gene>
<feature type="compositionally biased region" description="Polar residues" evidence="1">
    <location>
        <begin position="1"/>
        <end position="12"/>
    </location>
</feature>
<protein>
    <submittedName>
        <fullName evidence="2">Uncharacterized protein</fullName>
    </submittedName>
</protein>